<evidence type="ECO:0000313" key="2">
    <source>
        <dbReference type="Proteomes" id="UP000829196"/>
    </source>
</evidence>
<sequence length="96" mass="10735">MKKGKRRNGSLSGKGAGKKAPAIIISLKKVCKVCKEEGHQAGFQGANYIDCPRKPCFLCKIPFSCGYILHVRLKGVLGMQQPDMFRHVRYMSENSY</sequence>
<name>A0A8T3B179_DENNO</name>
<keyword evidence="2" id="KW-1185">Reference proteome</keyword>
<reference evidence="1" key="1">
    <citation type="journal article" date="2022" name="Front. Genet.">
        <title>Chromosome-Scale Assembly of the Dendrobium nobile Genome Provides Insights Into the Molecular Mechanism of the Biosynthesis of the Medicinal Active Ingredient of Dendrobium.</title>
        <authorList>
            <person name="Xu Q."/>
            <person name="Niu S.-C."/>
            <person name="Li K.-L."/>
            <person name="Zheng P.-J."/>
            <person name="Zhang X.-J."/>
            <person name="Jia Y."/>
            <person name="Liu Y."/>
            <person name="Niu Y.-X."/>
            <person name="Yu L.-H."/>
            <person name="Chen D.-F."/>
            <person name="Zhang G.-Q."/>
        </authorList>
    </citation>
    <scope>NUCLEOTIDE SEQUENCE</scope>
    <source>
        <tissue evidence="1">Leaf</tissue>
    </source>
</reference>
<comment type="caution">
    <text evidence="1">The sequence shown here is derived from an EMBL/GenBank/DDBJ whole genome shotgun (WGS) entry which is preliminary data.</text>
</comment>
<evidence type="ECO:0000313" key="1">
    <source>
        <dbReference type="EMBL" id="KAI0502137.1"/>
    </source>
</evidence>
<dbReference type="Proteomes" id="UP000829196">
    <property type="component" value="Unassembled WGS sequence"/>
</dbReference>
<gene>
    <name evidence="1" type="ORF">KFK09_017084</name>
</gene>
<organism evidence="1 2">
    <name type="scientific">Dendrobium nobile</name>
    <name type="common">Orchid</name>
    <dbReference type="NCBI Taxonomy" id="94219"/>
    <lineage>
        <taxon>Eukaryota</taxon>
        <taxon>Viridiplantae</taxon>
        <taxon>Streptophyta</taxon>
        <taxon>Embryophyta</taxon>
        <taxon>Tracheophyta</taxon>
        <taxon>Spermatophyta</taxon>
        <taxon>Magnoliopsida</taxon>
        <taxon>Liliopsida</taxon>
        <taxon>Asparagales</taxon>
        <taxon>Orchidaceae</taxon>
        <taxon>Epidendroideae</taxon>
        <taxon>Malaxideae</taxon>
        <taxon>Dendrobiinae</taxon>
        <taxon>Dendrobium</taxon>
    </lineage>
</organism>
<dbReference type="EMBL" id="JAGYWB010000012">
    <property type="protein sequence ID" value="KAI0502137.1"/>
    <property type="molecule type" value="Genomic_DNA"/>
</dbReference>
<protein>
    <submittedName>
        <fullName evidence="1">Uncharacterized protein</fullName>
    </submittedName>
</protein>
<proteinExistence type="predicted"/>
<accession>A0A8T3B179</accession>
<dbReference type="AlphaFoldDB" id="A0A8T3B179"/>
<dbReference type="OrthoDB" id="9890280at2759"/>